<feature type="coiled-coil region" evidence="2">
    <location>
        <begin position="588"/>
        <end position="685"/>
    </location>
</feature>
<evidence type="ECO:0000313" key="6">
    <source>
        <dbReference type="Proteomes" id="UP001497497"/>
    </source>
</evidence>
<evidence type="ECO:0000256" key="3">
    <source>
        <dbReference type="SAM" id="MobiDB-lite"/>
    </source>
</evidence>
<organism evidence="5 6">
    <name type="scientific">Lymnaea stagnalis</name>
    <name type="common">Great pond snail</name>
    <name type="synonym">Helix stagnalis</name>
    <dbReference type="NCBI Taxonomy" id="6523"/>
    <lineage>
        <taxon>Eukaryota</taxon>
        <taxon>Metazoa</taxon>
        <taxon>Spiralia</taxon>
        <taxon>Lophotrochozoa</taxon>
        <taxon>Mollusca</taxon>
        <taxon>Gastropoda</taxon>
        <taxon>Heterobranchia</taxon>
        <taxon>Euthyneura</taxon>
        <taxon>Panpulmonata</taxon>
        <taxon>Hygrophila</taxon>
        <taxon>Lymnaeoidea</taxon>
        <taxon>Lymnaeidae</taxon>
        <taxon>Lymnaea</taxon>
    </lineage>
</organism>
<accession>A0AAV2HCL7</accession>
<keyword evidence="6" id="KW-1185">Reference proteome</keyword>
<gene>
    <name evidence="5" type="ORF">GSLYS_00005608001</name>
</gene>
<evidence type="ECO:0000256" key="1">
    <source>
        <dbReference type="ARBA" id="ARBA00023054"/>
    </source>
</evidence>
<protein>
    <recommendedName>
        <fullName evidence="4">Cilia- and flagella-associated protein 58 central coiled coil domain-containing protein</fullName>
    </recommendedName>
</protein>
<dbReference type="EMBL" id="CAXITT010000091">
    <property type="protein sequence ID" value="CAL1531513.1"/>
    <property type="molecule type" value="Genomic_DNA"/>
</dbReference>
<name>A0AAV2HCL7_LYMST</name>
<feature type="region of interest" description="Disordered" evidence="3">
    <location>
        <begin position="977"/>
        <end position="1011"/>
    </location>
</feature>
<dbReference type="InterPro" id="IPR049270">
    <property type="entry name" value="CFAP58_CC"/>
</dbReference>
<dbReference type="Proteomes" id="UP001497497">
    <property type="component" value="Unassembled WGS sequence"/>
</dbReference>
<evidence type="ECO:0000256" key="2">
    <source>
        <dbReference type="SAM" id="Coils"/>
    </source>
</evidence>
<evidence type="ECO:0000313" key="5">
    <source>
        <dbReference type="EMBL" id="CAL1531513.1"/>
    </source>
</evidence>
<feature type="compositionally biased region" description="Acidic residues" evidence="3">
    <location>
        <begin position="1"/>
        <end position="14"/>
    </location>
</feature>
<dbReference type="Gene3D" id="1.10.287.1490">
    <property type="match status" value="1"/>
</dbReference>
<sequence>MSEQDSSDEIEDQEVNEKDTEKEKDENFYEKELDDSEIKDDLIVVNRVLEEDTNLDENLNSDEEYGLNTISDEEDYQPAIAALPPKIIKQEENQVEVSSSPAFQCLDELFQEGKLTGTKVAFLKAKYTELHEILKKTRESEAKLLQDAKKSANYLDRQFEELEKGDHFPENSNTEVSKMREQLLKHNNELAQAEERQYQLEYKIECLEEEKKIVQREYNRLPKQGEIEKKMKELQSGNEELRREVLQRQNDAKDLKENLDTTNHQIAIDKKEFEKLSEELEKLKAEMVQVNFVPGQLSKEADKILRQKNAIYVQLEELNTEYLEYVDLIKSLESQEKSLRDEHFEAETKLKSEKVSLNERERELKNVEKEYEFAKEREVMLNGDRANLDMNLRHIMMERKNLHDIHTRKMKEKERDIRNLKKAELQLKVAEENLSHTKSIYEKVKSQVLSLPKDDGSVVKKREELQKEVEQAKRALAQQNSLTAVEHVKLEASAQEEQNLLFEQSDLRIEVVELTRLAAIKADEREQKARDFMRAEMKYHRAVEDLKTKQLQIQDHQKKHQEMLIKLKEFAKLYDVIKNERNKCVNLIQTSTQKSAEMKEKIKILNNEIEILRTAVMQKDKDLQKHRLRRMNAIVMRDSLRNELAKQQRLEEEMKEKREQQKVDMAKLNLLINQGEEQMVKLRNRYEKNVQHRNDRGIKLIERNEEVCVFYERVNIQDQMIRNGEVELNSKEEEIRFLQLQLQELKRSGQLLHRTLPDKLNQEKELVTLQIQLEQCQDRMLELERALENPYDESRVRYLTGKDPTPGEIHGKVEELELRLAEKEEHLLEKDLIFEQVERLVARISSKAQAGKDDTLNLAKSVNNIQAKIKEITRKMMAIVSELSMNQAQAMKLQQEVKEREAELEQCYIRMEKGEAPSQEFELEWERFIRDTESKLEQAEARRMMSEEEEQYKLAGGVYTTAEPRPNAYIPEDEIELPIPRPYGSHAPFKPTETGSSMRHIRKPIPKPIEI</sequence>
<proteinExistence type="predicted"/>
<feature type="coiled-coil region" evidence="2">
    <location>
        <begin position="883"/>
        <end position="949"/>
    </location>
</feature>
<evidence type="ECO:0000259" key="4">
    <source>
        <dbReference type="Pfam" id="PF21771"/>
    </source>
</evidence>
<dbReference type="GO" id="GO:0005856">
    <property type="term" value="C:cytoskeleton"/>
    <property type="evidence" value="ECO:0007669"/>
    <property type="project" value="TreeGrafter"/>
</dbReference>
<comment type="caution">
    <text evidence="5">The sequence shown here is derived from an EMBL/GenBank/DDBJ whole genome shotgun (WGS) entry which is preliminary data.</text>
</comment>
<feature type="region of interest" description="Disordered" evidence="3">
    <location>
        <begin position="1"/>
        <end position="33"/>
    </location>
</feature>
<reference evidence="5 6" key="1">
    <citation type="submission" date="2024-04" db="EMBL/GenBank/DDBJ databases">
        <authorList>
            <consortium name="Genoscope - CEA"/>
            <person name="William W."/>
        </authorList>
    </citation>
    <scope>NUCLEOTIDE SEQUENCE [LARGE SCALE GENOMIC DNA]</scope>
</reference>
<keyword evidence="1 2" id="KW-0175">Coiled coil</keyword>
<dbReference type="Pfam" id="PF21771">
    <property type="entry name" value="CFAP58_CC"/>
    <property type="match status" value="1"/>
</dbReference>
<feature type="coiled-coil region" evidence="2">
    <location>
        <begin position="721"/>
        <end position="786"/>
    </location>
</feature>
<feature type="compositionally biased region" description="Basic and acidic residues" evidence="3">
    <location>
        <begin position="15"/>
        <end position="31"/>
    </location>
</feature>
<dbReference type="PANTHER" id="PTHR32083">
    <property type="entry name" value="CILIA AND FLAGELLA-ASSOCIATED PROTEIN 58-RELATED"/>
    <property type="match status" value="1"/>
</dbReference>
<feature type="domain" description="Cilia- and flagella-associated protein 58 central coiled coil" evidence="4">
    <location>
        <begin position="458"/>
        <end position="753"/>
    </location>
</feature>
<feature type="coiled-coil region" evidence="2">
    <location>
        <begin position="176"/>
        <end position="482"/>
    </location>
</feature>
<dbReference type="PANTHER" id="PTHR32083:SF34">
    <property type="entry name" value="COILED-COIL DOMAIN-CONTAINING PROTEIN 146"/>
    <property type="match status" value="1"/>
</dbReference>
<dbReference type="AlphaFoldDB" id="A0AAV2HCL7"/>